<dbReference type="OrthoDB" id="19806at2759"/>
<dbReference type="EMBL" id="RWJN01000036">
    <property type="protein sequence ID" value="TCD69699.1"/>
    <property type="molecule type" value="Genomic_DNA"/>
</dbReference>
<reference evidence="2 3" key="1">
    <citation type="submission" date="2018-11" db="EMBL/GenBank/DDBJ databases">
        <title>Genome assembly of Steccherinum ochraceum LE-BIN_3174, the white-rot fungus of the Steccherinaceae family (The Residual Polyporoid clade, Polyporales, Basidiomycota).</title>
        <authorList>
            <person name="Fedorova T.V."/>
            <person name="Glazunova O.A."/>
            <person name="Landesman E.O."/>
            <person name="Moiseenko K.V."/>
            <person name="Psurtseva N.V."/>
            <person name="Savinova O.S."/>
            <person name="Shakhova N.V."/>
            <person name="Tyazhelova T.V."/>
            <person name="Vasina D.V."/>
        </authorList>
    </citation>
    <scope>NUCLEOTIDE SEQUENCE [LARGE SCALE GENOMIC DNA]</scope>
    <source>
        <strain evidence="2 3">LE-BIN_3174</strain>
    </source>
</reference>
<feature type="region of interest" description="Disordered" evidence="1">
    <location>
        <begin position="129"/>
        <end position="153"/>
    </location>
</feature>
<sequence length="575" mass="64207">GEKEKGSYKADKEREREKEKEKERDRDRDREKERERVIEKEVRERMSYDKDVKSSEDEGELGFAKPWPGRMQRRMEMWAALGRAKKLSADLGVKGRALIAPESPPRGTQSAVQSTTQLLPSVVISRDPADEDDVLSSGQASPVSDSHHRNPMMLGRGIYPAQRSASELLEYDRRITEFDARRPPTKAQYQTRIISWSDPVTARGLLDDDGDSPTSGGRRKPGGSPLARDGGDDSLYSGMGPIMAEDDSGWTHTHLQAYHRQRTILLKKRRSFDDADRLRASVRVLPLERMRIDVELCGQLLILRRREAHLANVIACLHALTKTLSSTNAELRNDYDEKHAALGEVEARTAVLQAVEGMRTKADAMSQETQALAYESAQFLVEELWHMASQPRQKVLELREKVFGTGTKRSRAGGARGAFNHVQTMLDGTDVLVDELGRTESEAEDEERLGVSGREVRQEEEGEETGAEEGEAPEHPGLRPTWVLRLFNYWGSSRWGTRGRAGHTHAHPPANGGASDGRASTIPAENGHHANGVSDFRSDSMEDLAARQREALSSSVDTWREASNRRAYAAKAQTT</sequence>
<comment type="caution">
    <text evidence="2">The sequence shown here is derived from an EMBL/GenBank/DDBJ whole genome shotgun (WGS) entry which is preliminary data.</text>
</comment>
<feature type="region of interest" description="Disordered" evidence="1">
    <location>
        <begin position="1"/>
        <end position="66"/>
    </location>
</feature>
<dbReference type="Proteomes" id="UP000292702">
    <property type="component" value="Unassembled WGS sequence"/>
</dbReference>
<organism evidence="2 3">
    <name type="scientific">Steccherinum ochraceum</name>
    <dbReference type="NCBI Taxonomy" id="92696"/>
    <lineage>
        <taxon>Eukaryota</taxon>
        <taxon>Fungi</taxon>
        <taxon>Dikarya</taxon>
        <taxon>Basidiomycota</taxon>
        <taxon>Agaricomycotina</taxon>
        <taxon>Agaricomycetes</taxon>
        <taxon>Polyporales</taxon>
        <taxon>Steccherinaceae</taxon>
        <taxon>Steccherinum</taxon>
    </lineage>
</organism>
<evidence type="ECO:0000256" key="1">
    <source>
        <dbReference type="SAM" id="MobiDB-lite"/>
    </source>
</evidence>
<proteinExistence type="predicted"/>
<evidence type="ECO:0000313" key="3">
    <source>
        <dbReference type="Proteomes" id="UP000292702"/>
    </source>
</evidence>
<feature type="compositionally biased region" description="Acidic residues" evidence="1">
    <location>
        <begin position="460"/>
        <end position="471"/>
    </location>
</feature>
<feature type="region of interest" description="Disordered" evidence="1">
    <location>
        <begin position="202"/>
        <end position="238"/>
    </location>
</feature>
<name>A0A4R0RV67_9APHY</name>
<keyword evidence="3" id="KW-1185">Reference proteome</keyword>
<feature type="compositionally biased region" description="Basic and acidic residues" evidence="1">
    <location>
        <begin position="1"/>
        <end position="56"/>
    </location>
</feature>
<protein>
    <submittedName>
        <fullName evidence="2">Uncharacterized protein</fullName>
    </submittedName>
</protein>
<accession>A0A4R0RV67</accession>
<dbReference type="AlphaFoldDB" id="A0A4R0RV67"/>
<evidence type="ECO:0000313" key="2">
    <source>
        <dbReference type="EMBL" id="TCD69699.1"/>
    </source>
</evidence>
<feature type="region of interest" description="Disordered" evidence="1">
    <location>
        <begin position="439"/>
        <end position="478"/>
    </location>
</feature>
<dbReference type="STRING" id="92696.A0A4R0RV67"/>
<feature type="non-terminal residue" evidence="2">
    <location>
        <position position="1"/>
    </location>
</feature>
<feature type="region of interest" description="Disordered" evidence="1">
    <location>
        <begin position="498"/>
        <end position="575"/>
    </location>
</feature>
<feature type="compositionally biased region" description="Basic and acidic residues" evidence="1">
    <location>
        <begin position="536"/>
        <end position="550"/>
    </location>
</feature>
<gene>
    <name evidence="2" type="ORF">EIP91_006716</name>
</gene>